<keyword evidence="3" id="KW-1185">Reference proteome</keyword>
<protein>
    <recommendedName>
        <fullName evidence="4">Lipoprotein</fullName>
    </recommendedName>
</protein>
<evidence type="ECO:0000313" key="3">
    <source>
        <dbReference type="Proteomes" id="UP000242849"/>
    </source>
</evidence>
<dbReference type="STRING" id="53406.SAMN05421553_1907"/>
<gene>
    <name evidence="2" type="ORF">SAMN05421553_1907</name>
</gene>
<evidence type="ECO:0008006" key="4">
    <source>
        <dbReference type="Google" id="ProtNLM"/>
    </source>
</evidence>
<proteinExistence type="predicted"/>
<dbReference type="Proteomes" id="UP000242849">
    <property type="component" value="Unassembled WGS sequence"/>
</dbReference>
<accession>A0A1H4XD38</accession>
<dbReference type="PROSITE" id="PS51257">
    <property type="entry name" value="PROKAR_LIPOPROTEIN"/>
    <property type="match status" value="1"/>
</dbReference>
<dbReference type="AlphaFoldDB" id="A0A1H4XD38"/>
<evidence type="ECO:0000313" key="2">
    <source>
        <dbReference type="EMBL" id="SED03586.1"/>
    </source>
</evidence>
<dbReference type="EMBL" id="FNSC01000001">
    <property type="protein sequence ID" value="SED03586.1"/>
    <property type="molecule type" value="Genomic_DNA"/>
</dbReference>
<feature type="region of interest" description="Disordered" evidence="1">
    <location>
        <begin position="270"/>
        <end position="302"/>
    </location>
</feature>
<name>A0A1H4XD38_PSEAG</name>
<sequence>MFSRLHGVRDMTQLVKRQLIKTLLLTSALVGSSACSSLNLAVPGFEHFTLVGELPADFSSKITATYNPTQREGCTRTFYSYGLGKEVTELNQHFAIFETERNPQPQQIKQQIPLSYKLVGCTLQLASVDFKVVGHYGPDPVFDKFPSGGGLKIYDKRPEQAPRFPANGTLEVRGLCTWFFQISDALARKGGIAKLLYCYGADEQWQVTDDRFKRQGVGTALDRDELSGKTVNMRFRLSPEEQPAMHSYWLKTPAGWKPCLNNWGRITEEACTPPPSLKPSKGMGRPARSTRTAPSDRDKHHECKQYFAMPVSG</sequence>
<reference evidence="3" key="1">
    <citation type="submission" date="2016-10" db="EMBL/GenBank/DDBJ databases">
        <authorList>
            <person name="Varghese N."/>
            <person name="Submissions S."/>
        </authorList>
    </citation>
    <scope>NUCLEOTIDE SEQUENCE [LARGE SCALE GENOMIC DNA]</scope>
    <source>
        <strain evidence="3">DSM 12111</strain>
    </source>
</reference>
<organism evidence="2 3">
    <name type="scientific">Pseudomonas anguilliseptica</name>
    <dbReference type="NCBI Taxonomy" id="53406"/>
    <lineage>
        <taxon>Bacteria</taxon>
        <taxon>Pseudomonadati</taxon>
        <taxon>Pseudomonadota</taxon>
        <taxon>Gammaproteobacteria</taxon>
        <taxon>Pseudomonadales</taxon>
        <taxon>Pseudomonadaceae</taxon>
        <taxon>Pseudomonas</taxon>
    </lineage>
</organism>
<evidence type="ECO:0000256" key="1">
    <source>
        <dbReference type="SAM" id="MobiDB-lite"/>
    </source>
</evidence>